<proteinExistence type="predicted"/>
<dbReference type="PANTHER" id="PTHR46178:SF3">
    <property type="entry name" value="SEVEN TM RECEPTOR"/>
    <property type="match status" value="1"/>
</dbReference>
<reference evidence="3" key="1">
    <citation type="submission" date="2011-07" db="EMBL/GenBank/DDBJ databases">
        <authorList>
            <consortium name="Caenorhabditis brenneri Sequencing and Analysis Consortium"/>
            <person name="Wilson R.K."/>
        </authorList>
    </citation>
    <scope>NUCLEOTIDE SEQUENCE [LARGE SCALE GENOMIC DNA]</scope>
    <source>
        <strain evidence="3">PB2801</strain>
    </source>
</reference>
<organism evidence="3">
    <name type="scientific">Caenorhabditis brenneri</name>
    <name type="common">Nematode worm</name>
    <dbReference type="NCBI Taxonomy" id="135651"/>
    <lineage>
        <taxon>Eukaryota</taxon>
        <taxon>Metazoa</taxon>
        <taxon>Ecdysozoa</taxon>
        <taxon>Nematoda</taxon>
        <taxon>Chromadorea</taxon>
        <taxon>Rhabditida</taxon>
        <taxon>Rhabditina</taxon>
        <taxon>Rhabditomorpha</taxon>
        <taxon>Rhabditoidea</taxon>
        <taxon>Rhabditidae</taxon>
        <taxon>Peloderinae</taxon>
        <taxon>Caenorhabditis</taxon>
    </lineage>
</organism>
<dbReference type="PANTHER" id="PTHR46178">
    <property type="entry name" value="SEVEN TM RECEPTOR"/>
    <property type="match status" value="1"/>
</dbReference>
<accession>G0N227</accession>
<dbReference type="OMA" id="QEHSATH"/>
<feature type="transmembrane region" description="Helical" evidence="1">
    <location>
        <begin position="238"/>
        <end position="260"/>
    </location>
</feature>
<dbReference type="InterPro" id="IPR019428">
    <property type="entry name" value="7TM_GPCR_serpentine_rcpt_Str"/>
</dbReference>
<dbReference type="InParanoid" id="G0N227"/>
<dbReference type="Pfam" id="PF10326">
    <property type="entry name" value="7TM_GPCR_Str"/>
    <property type="match status" value="1"/>
</dbReference>
<feature type="transmembrane region" description="Helical" evidence="1">
    <location>
        <begin position="198"/>
        <end position="218"/>
    </location>
</feature>
<keyword evidence="1" id="KW-0472">Membrane</keyword>
<feature type="transmembrane region" description="Helical" evidence="1">
    <location>
        <begin position="87"/>
        <end position="108"/>
    </location>
</feature>
<dbReference type="AlphaFoldDB" id="G0N227"/>
<dbReference type="STRING" id="135651.G0N227"/>
<feature type="transmembrane region" description="Helical" evidence="1">
    <location>
        <begin position="154"/>
        <end position="178"/>
    </location>
</feature>
<keyword evidence="1" id="KW-1133">Transmembrane helix</keyword>
<dbReference type="eggNOG" id="ENOG502T1PX">
    <property type="taxonomic scope" value="Eukaryota"/>
</dbReference>
<sequence length="297" mass="33928">MVVLFATMGIIFSGWELLAQPFMHNYNKALVYFSLGGQSQKFLQFSIALYAGFYEAIIAFIAVQFVFRYSTLFSPKIAKKFDGLGTFFWLLYPVIPGTVYGSSFYFYVQPDRYGDDYVREVMLTNYELAINEVPRFVIVSYNADGTLRWNNMGFLVQGVAVIGLHYAIIIFFGLKMHFDMRKKFQEHSATHLRLQKQFFTALVVQTMAPTLLFVLPAGPILLGPLFSPILDIGINLQTGWLCSVFSLYPPIDSIAFMVIVKEYKKVIREQLSRMILPDKPPVSSSSYEDRCRTGQCN</sequence>
<protein>
    <submittedName>
        <fullName evidence="2">CBN-STR-52 protein</fullName>
    </submittedName>
</protein>
<evidence type="ECO:0000256" key="1">
    <source>
        <dbReference type="SAM" id="Phobius"/>
    </source>
</evidence>
<dbReference type="SUPFAM" id="SSF81321">
    <property type="entry name" value="Family A G protein-coupled receptor-like"/>
    <property type="match status" value="1"/>
</dbReference>
<dbReference type="OrthoDB" id="5827472at2759"/>
<dbReference type="Proteomes" id="UP000008068">
    <property type="component" value="Unassembled WGS sequence"/>
</dbReference>
<keyword evidence="3" id="KW-1185">Reference proteome</keyword>
<keyword evidence="1" id="KW-0812">Transmembrane</keyword>
<name>G0N227_CAEBE</name>
<dbReference type="EMBL" id="GL379829">
    <property type="protein sequence ID" value="EGT50576.1"/>
    <property type="molecule type" value="Genomic_DNA"/>
</dbReference>
<feature type="transmembrane region" description="Helical" evidence="1">
    <location>
        <begin position="43"/>
        <end position="67"/>
    </location>
</feature>
<evidence type="ECO:0000313" key="3">
    <source>
        <dbReference type="Proteomes" id="UP000008068"/>
    </source>
</evidence>
<gene>
    <name evidence="2" type="primary">Cbn-str-52</name>
    <name evidence="2" type="ORF">CAEBREN_08376</name>
</gene>
<evidence type="ECO:0000313" key="2">
    <source>
        <dbReference type="EMBL" id="EGT50576.1"/>
    </source>
</evidence>
<dbReference type="HOGENOM" id="CLU_036335_4_3_1"/>